<organism evidence="1 2">
    <name type="scientific">Flavobacterium psychrophilum</name>
    <dbReference type="NCBI Taxonomy" id="96345"/>
    <lineage>
        <taxon>Bacteria</taxon>
        <taxon>Pseudomonadati</taxon>
        <taxon>Bacteroidota</taxon>
        <taxon>Flavobacteriia</taxon>
        <taxon>Flavobacteriales</taxon>
        <taxon>Flavobacteriaceae</taxon>
        <taxon>Flavobacterium</taxon>
    </lineage>
</organism>
<proteinExistence type="predicted"/>
<name>A0A7U2NI18_FLAPS</name>
<protein>
    <submittedName>
        <fullName evidence="1">Uncharacterized protein</fullName>
    </submittedName>
</protein>
<reference evidence="1 2" key="1">
    <citation type="submission" date="2020-07" db="EMBL/GenBank/DDBJ databases">
        <title>Genomic characterization of Flavobacterium psychrophilum strains.</title>
        <authorList>
            <person name="Castillo D."/>
            <person name="Jorgensen J."/>
            <person name="Middelboe M."/>
        </authorList>
    </citation>
    <scope>NUCLEOTIDE SEQUENCE [LARGE SCALE GENOMIC DNA]</scope>
    <source>
        <strain evidence="1 2">FPS-R7</strain>
    </source>
</reference>
<sequence length="98" mass="11043">MALKEICVMFEFVDIYGNGVVDCTDIIDKCEMLCEIFEFECSSIKIADLAGFSHLKFSVSFIANILDHDHKMNILKAFAQEYQLTITNASSTDTVSFL</sequence>
<dbReference type="EMBL" id="CP059075">
    <property type="protein sequence ID" value="QRE05325.1"/>
    <property type="molecule type" value="Genomic_DNA"/>
</dbReference>
<gene>
    <name evidence="1" type="ORF">H0H26_06985</name>
</gene>
<dbReference type="AlphaFoldDB" id="A0A7U2NI18"/>
<evidence type="ECO:0000313" key="1">
    <source>
        <dbReference type="EMBL" id="QRE05325.1"/>
    </source>
</evidence>
<evidence type="ECO:0000313" key="2">
    <source>
        <dbReference type="Proteomes" id="UP000596329"/>
    </source>
</evidence>
<dbReference type="RefSeq" id="WP_063742643.1">
    <property type="nucleotide sequence ID" value="NZ_CP059075.1"/>
</dbReference>
<accession>A0A7U2NI18</accession>
<dbReference type="Proteomes" id="UP000596329">
    <property type="component" value="Chromosome"/>
</dbReference>